<sequence length="213" mass="24694">MSGGEQTLRELVHEYKTKGPVYQHTVRTTLRASYTNHHRRGLIRLLDVLEFRSSNTHRPVLDALELIGRHAASGNRSYYPLDEDVPFHPGLGGNWEPLVWRSDTRGRRRVVRSAYEIATFQALRERLRCKDVWVTGAQRWRNPDAELLPRIKQINRVKLYRAGPGQTDRHPKLAPAMTRPVRWLRHRICPIPNSAIRPEQRFTPGSPTVPPPR</sequence>
<protein>
    <recommendedName>
        <fullName evidence="5">Tn3 transposase DDE domain-containing protein</fullName>
    </recommendedName>
</protein>
<comment type="caution">
    <text evidence="1">The sequence shown here is derived from an EMBL/GenBank/DDBJ whole genome shotgun (WGS) entry which is preliminary data.</text>
</comment>
<accession>A0A852W8Y0</accession>
<evidence type="ECO:0000313" key="1">
    <source>
        <dbReference type="EMBL" id="NYG05359.1"/>
    </source>
</evidence>
<name>A0A852W8Y0_PSEA5</name>
<dbReference type="Proteomes" id="UP000549695">
    <property type="component" value="Unassembled WGS sequence"/>
</dbReference>
<proteinExistence type="predicted"/>
<dbReference type="Proteomes" id="UP000232453">
    <property type="component" value="Unassembled WGS sequence"/>
</dbReference>
<dbReference type="GeneID" id="98055266"/>
<accession>A0AA44ZSH9</accession>
<dbReference type="AlphaFoldDB" id="A0A852W8Y0"/>
<dbReference type="EMBL" id="JACCCZ010000002">
    <property type="protein sequence ID" value="NYG05359.1"/>
    <property type="molecule type" value="Genomic_DNA"/>
</dbReference>
<reference evidence="1 4" key="1">
    <citation type="submission" date="2020-07" db="EMBL/GenBank/DDBJ databases">
        <title>Sequencing the genomes of 1000 actinobacteria strains.</title>
        <authorList>
            <person name="Klenk H.-P."/>
        </authorList>
    </citation>
    <scope>NUCLEOTIDE SEQUENCE [LARGE SCALE GENOMIC DNA]</scope>
    <source>
        <strain evidence="2 3">DSM 44104</strain>
        <strain evidence="1 4">DSM 44749</strain>
    </source>
</reference>
<evidence type="ECO:0000313" key="3">
    <source>
        <dbReference type="Proteomes" id="UP000232453"/>
    </source>
</evidence>
<dbReference type="EMBL" id="PHUJ01000001">
    <property type="protein sequence ID" value="PKB41387.1"/>
    <property type="molecule type" value="Genomic_DNA"/>
</dbReference>
<evidence type="ECO:0000313" key="4">
    <source>
        <dbReference type="Proteomes" id="UP000549695"/>
    </source>
</evidence>
<organism evidence="1 4">
    <name type="scientific">Pseudonocardia alni</name>
    <name type="common">Amycolata alni</name>
    <dbReference type="NCBI Taxonomy" id="33907"/>
    <lineage>
        <taxon>Bacteria</taxon>
        <taxon>Bacillati</taxon>
        <taxon>Actinomycetota</taxon>
        <taxon>Actinomycetes</taxon>
        <taxon>Pseudonocardiales</taxon>
        <taxon>Pseudonocardiaceae</taxon>
        <taxon>Pseudonocardia</taxon>
    </lineage>
</organism>
<evidence type="ECO:0008006" key="5">
    <source>
        <dbReference type="Google" id="ProtNLM"/>
    </source>
</evidence>
<keyword evidence="4" id="KW-1185">Reference proteome</keyword>
<gene>
    <name evidence="2" type="ORF">ATL51_0049</name>
    <name evidence="1" type="ORF">HDA37_005713</name>
</gene>
<dbReference type="RefSeq" id="WP_100877173.1">
    <property type="nucleotide sequence ID" value="NZ_BAAAJZ010000014.1"/>
</dbReference>
<evidence type="ECO:0000313" key="2">
    <source>
        <dbReference type="EMBL" id="PKB41387.1"/>
    </source>
</evidence>